<organism evidence="2 3">
    <name type="scientific">Protopolystoma xenopodis</name>
    <dbReference type="NCBI Taxonomy" id="117903"/>
    <lineage>
        <taxon>Eukaryota</taxon>
        <taxon>Metazoa</taxon>
        <taxon>Spiralia</taxon>
        <taxon>Lophotrochozoa</taxon>
        <taxon>Platyhelminthes</taxon>
        <taxon>Monogenea</taxon>
        <taxon>Polyopisthocotylea</taxon>
        <taxon>Polystomatidea</taxon>
        <taxon>Polystomatidae</taxon>
        <taxon>Protopolystoma</taxon>
    </lineage>
</organism>
<evidence type="ECO:0000256" key="1">
    <source>
        <dbReference type="SAM" id="Coils"/>
    </source>
</evidence>
<dbReference type="AlphaFoldDB" id="A0A448XER0"/>
<keyword evidence="1" id="KW-0175">Coiled coil</keyword>
<name>A0A448XER0_9PLAT</name>
<evidence type="ECO:0000313" key="2">
    <source>
        <dbReference type="EMBL" id="VEL35057.1"/>
    </source>
</evidence>
<keyword evidence="3" id="KW-1185">Reference proteome</keyword>
<sequence length="233" mass="26658">MVPLTDDVDYDAGERFRNGPQHVQEIHTLKQKLILATQMESEYLDEIEQLKSSLDSLRKQSEANKDCVRNNEIGSGDDTLSCEMQKKIGELEEVNATLVIKLRIERDMRTELEEKLDALNDAKSKQPSEESRINAIEIESLNFQLEELKEAHANEIACLTKRLKDVLDDLDEARLQIAEINAQSNSLRGELAETKAQLEGLEMQAYSIEGKRGNSLFSEVTFWWICFECNQCF</sequence>
<evidence type="ECO:0000313" key="3">
    <source>
        <dbReference type="Proteomes" id="UP000784294"/>
    </source>
</evidence>
<proteinExistence type="predicted"/>
<reference evidence="2" key="1">
    <citation type="submission" date="2018-11" db="EMBL/GenBank/DDBJ databases">
        <authorList>
            <consortium name="Pathogen Informatics"/>
        </authorList>
    </citation>
    <scope>NUCLEOTIDE SEQUENCE</scope>
</reference>
<dbReference type="Proteomes" id="UP000784294">
    <property type="component" value="Unassembled WGS sequence"/>
</dbReference>
<protein>
    <submittedName>
        <fullName evidence="2">Uncharacterized protein</fullName>
    </submittedName>
</protein>
<comment type="caution">
    <text evidence="2">The sequence shown here is derived from an EMBL/GenBank/DDBJ whole genome shotgun (WGS) entry which is preliminary data.</text>
</comment>
<gene>
    <name evidence="2" type="ORF">PXEA_LOCUS28497</name>
</gene>
<dbReference type="OrthoDB" id="2121607at2759"/>
<accession>A0A448XER0</accession>
<feature type="coiled-coil region" evidence="1">
    <location>
        <begin position="156"/>
        <end position="204"/>
    </location>
</feature>
<dbReference type="EMBL" id="CAAALY010248990">
    <property type="protein sequence ID" value="VEL35057.1"/>
    <property type="molecule type" value="Genomic_DNA"/>
</dbReference>